<evidence type="ECO:0000256" key="1">
    <source>
        <dbReference type="SAM" id="MobiDB-lite"/>
    </source>
</evidence>
<dbReference type="Pfam" id="PF07727">
    <property type="entry name" value="RVT_2"/>
    <property type="match status" value="1"/>
</dbReference>
<dbReference type="GO" id="GO:0015074">
    <property type="term" value="P:DNA integration"/>
    <property type="evidence" value="ECO:0007669"/>
    <property type="project" value="InterPro"/>
</dbReference>
<feature type="compositionally biased region" description="Basic and acidic residues" evidence="1">
    <location>
        <begin position="49"/>
        <end position="80"/>
    </location>
</feature>
<feature type="region of interest" description="Disordered" evidence="1">
    <location>
        <begin position="940"/>
        <end position="982"/>
    </location>
</feature>
<evidence type="ECO:0000313" key="5">
    <source>
        <dbReference type="Proteomes" id="UP001152797"/>
    </source>
</evidence>
<keyword evidence="5" id="KW-1185">Reference proteome</keyword>
<dbReference type="OrthoDB" id="1688654at2759"/>
<feature type="region of interest" description="Disordered" evidence="1">
    <location>
        <begin position="409"/>
        <end position="429"/>
    </location>
</feature>
<organism evidence="3">
    <name type="scientific">Cladocopium goreaui</name>
    <dbReference type="NCBI Taxonomy" id="2562237"/>
    <lineage>
        <taxon>Eukaryota</taxon>
        <taxon>Sar</taxon>
        <taxon>Alveolata</taxon>
        <taxon>Dinophyceae</taxon>
        <taxon>Suessiales</taxon>
        <taxon>Symbiodiniaceae</taxon>
        <taxon>Cladocopium</taxon>
    </lineage>
</organism>
<evidence type="ECO:0000313" key="4">
    <source>
        <dbReference type="EMBL" id="CAL4775343.1"/>
    </source>
</evidence>
<feature type="region of interest" description="Disordered" evidence="1">
    <location>
        <begin position="39"/>
        <end position="92"/>
    </location>
</feature>
<dbReference type="EMBL" id="CAMXCT010001225">
    <property type="protein sequence ID" value="CAI3988031.1"/>
    <property type="molecule type" value="Genomic_DNA"/>
</dbReference>
<dbReference type="PANTHER" id="PTHR11439:SF491">
    <property type="entry name" value="INTEGRASE CATALYTIC DOMAIN-CONTAINING PROTEIN"/>
    <property type="match status" value="1"/>
</dbReference>
<dbReference type="InterPro" id="IPR001584">
    <property type="entry name" value="Integrase_cat-core"/>
</dbReference>
<reference evidence="4 5" key="2">
    <citation type="submission" date="2024-05" db="EMBL/GenBank/DDBJ databases">
        <authorList>
            <person name="Chen Y."/>
            <person name="Shah S."/>
            <person name="Dougan E. K."/>
            <person name="Thang M."/>
            <person name="Chan C."/>
        </authorList>
    </citation>
    <scope>NUCLEOTIDE SEQUENCE [LARGE SCALE GENOMIC DNA]</scope>
</reference>
<dbReference type="GO" id="GO:0003676">
    <property type="term" value="F:nucleic acid binding"/>
    <property type="evidence" value="ECO:0007669"/>
    <property type="project" value="InterPro"/>
</dbReference>
<feature type="compositionally biased region" description="Polar residues" evidence="1">
    <location>
        <begin position="39"/>
        <end position="48"/>
    </location>
</feature>
<dbReference type="CDD" id="cd09272">
    <property type="entry name" value="RNase_HI_RT_Ty1"/>
    <property type="match status" value="1"/>
</dbReference>
<sequence length="1547" mass="169858">MMQQLLWKKRSGWARTEALIADIARASTPGPVNVIQERASTVNLGQNSRADDGQAGRDSRAEARPSLEVSRADFESQSERGEEEQITEGPLEAIPVHDLPALEPLPEATASESSWVLNTLQLSRLSETRLQASEKLHAEPLKSLPQLPEPKQQKACLALEKRLRPLLLASLPQSIKEDCVTAGRLAVVDLLFAVHVVFSPGGSEDKAAVLHFIHAPPPARTATEAEATLRRWQANVKRASELGLVQPDPSVCYRALRLIVQHVEASCEDFKFRSQTFRVSSGLDHHATQEKVSAYAVYLQGEARTCRLLRIRTKAATAMQANNSITQETATQPRNRWMSWLLDPLACITRAKTATGNPRLPGPASSLAKRLDAVKVVLVLGSMLGWILRLVAVFTVARLLTRRRRATVPPAPMAKAAPKPSPKALPAPQKGISDASLADLVAKQVRTTMLELVSEARQRPASSGSAPSAQPELRGARLAQVVLPDTPGALVDSGASHVVRPAAPEEDWRLLREVAVKVALGPDQTAFLDEHEELVSPQAGDTAMSLGRYIHALDLAFYWDRDVATLTDKHTGEVFSLSQQNFSPFLSKPDFERLRQSVRSSVQSSRPDPNCARLFLDSLSVFDSTQSFCIADDDESEDLGDEPELLARCFAAAVRDVEAEEHRRCGHHPSQPECEICRLADSRGRIHRHVPDDEKSRGVLALDLTGPHAAAEGGWRWALVAVFRPLEKKGNPLPYVRWLLTKTQTEVTEAVASVVAQIQAEYEGKVVFRLHSDRGKEFVNKTLHQYTLQQGLWCTTTEGSDPRANGLAERYVGILKEKARAMLLDSRLDVKFWPWAMLHASYLLRKHAKGEEVPKDVPCFGAQVVVRQRQRDSNDFMPRGLSARYLGVCERIVGGSFVLYQSGSVGTTACARPVLSPGATQTPNPTHRLRQKVSWADLVEEEQGEQGTQLGTQPQPDLSSEPPWQAVPRRRRLRGKQKAPPTWETLPLSSAFLALVEDVGERGGDEVSAPAVLQAAAAMDPDSVAVDVPAKTVLASVGEEKAKWWQAGETELHGLQSHMTYVPIDAQHMRRLKAEGAEVLPAKAVWTLKHKLRVAVCGNFSEIWDAVYCNTLDAAGHKWAVGSLGIKSAFLNAMLPPDRVVIVIPPRVLVDMGLIPEGQYWLLSRALYGLRECPRLWAQERDARLKCLKVPLSDKEATLVQSVTDPSLWTVTCDGQVLAKLCTYVDDMLATGPSHVVHAVLNAVGGLWQSSEPTVLEAHDQGRTLRFCGVDVERLADGGLRLHQKRYVQDLLVKWGLGEAKHATTTGDPESFASNTPAESQSVSKDQVQAAQQVAGALNWLATRTRPDIAYGVNRCSSCMTSDPERCISMAKRLLRYLKGTLDYGLIMRPFKDPTAKVSLQAFCDASWAPAGDYSQYGVVLMWDGVPLSWRSSRETLVALNTAEAELYAAAAGLPLALSMSDTLASMGVACDLALMIDNQAALRIATERTTWRTRHFQLRAAAIRDYASRGWITLQYVASKDQTADVLTKHLAAPLLSHAQLLLGLK</sequence>
<dbReference type="EMBL" id="CAMXCT030001225">
    <property type="protein sequence ID" value="CAL4775343.1"/>
    <property type="molecule type" value="Genomic_DNA"/>
</dbReference>
<dbReference type="EMBL" id="CAMXCT020001225">
    <property type="protein sequence ID" value="CAL1141406.1"/>
    <property type="molecule type" value="Genomic_DNA"/>
</dbReference>
<reference evidence="3" key="1">
    <citation type="submission" date="2022-10" db="EMBL/GenBank/DDBJ databases">
        <authorList>
            <person name="Chen Y."/>
            <person name="Dougan E. K."/>
            <person name="Chan C."/>
            <person name="Rhodes N."/>
            <person name="Thang M."/>
        </authorList>
    </citation>
    <scope>NUCLEOTIDE SEQUENCE</scope>
</reference>
<protein>
    <submittedName>
        <fullName evidence="4">Retrovirus-related Pol polyprotein from transposon RE1 (Retro element 1) (AtRE1)</fullName>
    </submittedName>
</protein>
<comment type="caution">
    <text evidence="3">The sequence shown here is derived from an EMBL/GenBank/DDBJ whole genome shotgun (WGS) entry which is preliminary data.</text>
</comment>
<feature type="compositionally biased region" description="Basic residues" evidence="1">
    <location>
        <begin position="968"/>
        <end position="977"/>
    </location>
</feature>
<dbReference type="InterPro" id="IPR012337">
    <property type="entry name" value="RNaseH-like_sf"/>
</dbReference>
<dbReference type="Gene3D" id="3.30.420.10">
    <property type="entry name" value="Ribonuclease H-like superfamily/Ribonuclease H"/>
    <property type="match status" value="1"/>
</dbReference>
<feature type="domain" description="Integrase catalytic" evidence="2">
    <location>
        <begin position="687"/>
        <end position="862"/>
    </location>
</feature>
<evidence type="ECO:0000259" key="2">
    <source>
        <dbReference type="PROSITE" id="PS50994"/>
    </source>
</evidence>
<accession>A0A9P1CD09</accession>
<gene>
    <name evidence="3" type="ORF">C1SCF055_LOCUS15260</name>
</gene>
<name>A0A9P1CD09_9DINO</name>
<dbReference type="InterPro" id="IPR036397">
    <property type="entry name" value="RNaseH_sf"/>
</dbReference>
<dbReference type="PANTHER" id="PTHR11439">
    <property type="entry name" value="GAG-POL-RELATED RETROTRANSPOSON"/>
    <property type="match status" value="1"/>
</dbReference>
<evidence type="ECO:0000313" key="3">
    <source>
        <dbReference type="EMBL" id="CAI3988031.1"/>
    </source>
</evidence>
<feature type="compositionally biased region" description="Low complexity" evidence="1">
    <location>
        <begin position="945"/>
        <end position="956"/>
    </location>
</feature>
<dbReference type="Proteomes" id="UP001152797">
    <property type="component" value="Unassembled WGS sequence"/>
</dbReference>
<proteinExistence type="predicted"/>
<dbReference type="PROSITE" id="PS50994">
    <property type="entry name" value="INTEGRASE"/>
    <property type="match status" value="1"/>
</dbReference>
<dbReference type="SUPFAM" id="SSF53098">
    <property type="entry name" value="Ribonuclease H-like"/>
    <property type="match status" value="2"/>
</dbReference>
<dbReference type="InterPro" id="IPR013103">
    <property type="entry name" value="RVT_2"/>
</dbReference>